<dbReference type="GO" id="GO:0008270">
    <property type="term" value="F:zinc ion binding"/>
    <property type="evidence" value="ECO:0007669"/>
    <property type="project" value="UniProtKB-UniRule"/>
</dbReference>
<keyword evidence="4 8" id="KW-0479">Metal-binding</keyword>
<dbReference type="Proteomes" id="UP000190056">
    <property type="component" value="Unassembled WGS sequence"/>
</dbReference>
<evidence type="ECO:0000256" key="5">
    <source>
        <dbReference type="ARBA" id="ARBA00022801"/>
    </source>
</evidence>
<dbReference type="SUPFAM" id="SSF53927">
    <property type="entry name" value="Cytidine deaminase-like"/>
    <property type="match status" value="1"/>
</dbReference>
<dbReference type="CDD" id="cd01285">
    <property type="entry name" value="nucleoside_deaminase"/>
    <property type="match status" value="1"/>
</dbReference>
<dbReference type="EMBL" id="MTPU01000017">
    <property type="protein sequence ID" value="OPH10804.1"/>
    <property type="molecule type" value="Genomic_DNA"/>
</dbReference>
<reference evidence="10 11" key="1">
    <citation type="submission" date="2017-01" db="EMBL/GenBank/DDBJ databases">
        <authorList>
            <person name="Abreu V.A."/>
            <person name="Popin R.V."/>
            <person name="Rigonato J."/>
            <person name="Andreote A.P."/>
            <person name="Schaker P.C."/>
            <person name="Hoff-Risseti C."/>
            <person name="Alvarenga D.O."/>
            <person name="Varani A.M."/>
            <person name="Fiore M.F."/>
        </authorList>
    </citation>
    <scope>NUCLEOTIDE SEQUENCE [LARGE SCALE GENOMIC DNA]</scope>
    <source>
        <strain evidence="10 11">CENA302</strain>
    </source>
</reference>
<dbReference type="Pfam" id="PF00383">
    <property type="entry name" value="dCMP_cyt_deam_1"/>
    <property type="match status" value="1"/>
</dbReference>
<dbReference type="GO" id="GO:0002100">
    <property type="term" value="P:tRNA wobble adenosine to inosine editing"/>
    <property type="evidence" value="ECO:0007669"/>
    <property type="project" value="UniProtKB-UniRule"/>
</dbReference>
<dbReference type="AlphaFoldDB" id="A0A9Q5QZ63"/>
<evidence type="ECO:0000256" key="4">
    <source>
        <dbReference type="ARBA" id="ARBA00022723"/>
    </source>
</evidence>
<organism evidence="10 11">
    <name type="scientific">Cylindrospermopsis raciborskii CENA302</name>
    <dbReference type="NCBI Taxonomy" id="1170768"/>
    <lineage>
        <taxon>Bacteria</taxon>
        <taxon>Bacillati</taxon>
        <taxon>Cyanobacteriota</taxon>
        <taxon>Cyanophyceae</taxon>
        <taxon>Nostocales</taxon>
        <taxon>Aphanizomenonaceae</taxon>
        <taxon>Cylindrospermopsis</taxon>
    </lineage>
</organism>
<dbReference type="FunFam" id="3.40.140.10:FF:000005">
    <property type="entry name" value="tRNA-specific adenosine deaminase"/>
    <property type="match status" value="1"/>
</dbReference>
<comment type="function">
    <text evidence="8">Catalyzes the deamination of adenosine to inosine at the wobble position 34 of tRNA(Arg2).</text>
</comment>
<feature type="binding site" evidence="8">
    <location>
        <position position="62"/>
    </location>
    <ligand>
        <name>Zn(2+)</name>
        <dbReference type="ChEBI" id="CHEBI:29105"/>
        <note>catalytic</note>
    </ligand>
</feature>
<proteinExistence type="inferred from homology"/>
<evidence type="ECO:0000256" key="1">
    <source>
        <dbReference type="ARBA" id="ARBA00010669"/>
    </source>
</evidence>
<dbReference type="InterPro" id="IPR016192">
    <property type="entry name" value="APOBEC/CMP_deaminase_Zn-bd"/>
</dbReference>
<dbReference type="InterPro" id="IPR002125">
    <property type="entry name" value="CMP_dCMP_dom"/>
</dbReference>
<dbReference type="InterPro" id="IPR028883">
    <property type="entry name" value="tRNA_aden_deaminase"/>
</dbReference>
<comment type="caution">
    <text evidence="10">The sequence shown here is derived from an EMBL/GenBank/DDBJ whole genome shotgun (WGS) entry which is preliminary data.</text>
</comment>
<dbReference type="PROSITE" id="PS00903">
    <property type="entry name" value="CYT_DCMP_DEAMINASES_1"/>
    <property type="match status" value="1"/>
</dbReference>
<protein>
    <recommendedName>
        <fullName evidence="8">tRNA-specific adenosine deaminase</fullName>
        <ecNumber evidence="8">3.5.4.33</ecNumber>
    </recommendedName>
</protein>
<dbReference type="PROSITE" id="PS51747">
    <property type="entry name" value="CYT_DCMP_DEAMINASES_2"/>
    <property type="match status" value="1"/>
</dbReference>
<feature type="binding site" evidence="8">
    <location>
        <position position="95"/>
    </location>
    <ligand>
        <name>Zn(2+)</name>
        <dbReference type="ChEBI" id="CHEBI:29105"/>
        <note>catalytic</note>
    </ligand>
</feature>
<dbReference type="GO" id="GO:0052717">
    <property type="term" value="F:tRNA-specific adenosine-34 deaminase activity"/>
    <property type="evidence" value="ECO:0007669"/>
    <property type="project" value="UniProtKB-UniRule"/>
</dbReference>
<comment type="similarity">
    <text evidence="1">Belongs to the cytidine and deoxycytidylate deaminase family. ADAT2 subfamily.</text>
</comment>
<dbReference type="PANTHER" id="PTHR11079:SF202">
    <property type="entry name" value="TRNA-SPECIFIC ADENOSINE DEAMINASE"/>
    <property type="match status" value="1"/>
</dbReference>
<dbReference type="PANTHER" id="PTHR11079">
    <property type="entry name" value="CYTOSINE DEAMINASE FAMILY MEMBER"/>
    <property type="match status" value="1"/>
</dbReference>
<evidence type="ECO:0000256" key="2">
    <source>
        <dbReference type="ARBA" id="ARBA00011738"/>
    </source>
</evidence>
<evidence type="ECO:0000256" key="8">
    <source>
        <dbReference type="HAMAP-Rule" id="MF_00972"/>
    </source>
</evidence>
<gene>
    <name evidence="8" type="primary">tadA</name>
    <name evidence="10" type="ORF">CENA302_04000</name>
</gene>
<keyword evidence="5 8" id="KW-0378">Hydrolase</keyword>
<evidence type="ECO:0000256" key="3">
    <source>
        <dbReference type="ARBA" id="ARBA00022694"/>
    </source>
</evidence>
<comment type="cofactor">
    <cofactor evidence="8">
        <name>Zn(2+)</name>
        <dbReference type="ChEBI" id="CHEBI:29105"/>
    </cofactor>
    <text evidence="8">Binds 1 zinc ion per subunit.</text>
</comment>
<keyword evidence="6 8" id="KW-0862">Zinc</keyword>
<sequence>MESDYLSLIRYHQGWMSEALKLAQIAGDAGEVPVGCIIVNSQGDLIGQGENRKQRDQDPTAHAEIIAIRSAARTLQNWHLDQCTLYVTLEPCSMCAGAIIHARLQTLVYAVDDPKTGAIRTVINIPGSPASNHRLRVIGGILESASREQLQSWFVSQRSQKTQKSAYESNGNELIDTK</sequence>
<dbReference type="EC" id="3.5.4.33" evidence="8"/>
<dbReference type="RefSeq" id="WP_079290680.1">
    <property type="nucleotide sequence ID" value="NZ_MTPU01000017.1"/>
</dbReference>
<comment type="catalytic activity">
    <reaction evidence="7 8">
        <text>adenosine(34) in tRNA + H2O + H(+) = inosine(34) in tRNA + NH4(+)</text>
        <dbReference type="Rhea" id="RHEA:43168"/>
        <dbReference type="Rhea" id="RHEA-COMP:10373"/>
        <dbReference type="Rhea" id="RHEA-COMP:10374"/>
        <dbReference type="ChEBI" id="CHEBI:15377"/>
        <dbReference type="ChEBI" id="CHEBI:15378"/>
        <dbReference type="ChEBI" id="CHEBI:28938"/>
        <dbReference type="ChEBI" id="CHEBI:74411"/>
        <dbReference type="ChEBI" id="CHEBI:82852"/>
        <dbReference type="EC" id="3.5.4.33"/>
    </reaction>
</comment>
<dbReference type="HAMAP" id="MF_00972">
    <property type="entry name" value="tRNA_aden_deaminase"/>
    <property type="match status" value="1"/>
</dbReference>
<evidence type="ECO:0000259" key="9">
    <source>
        <dbReference type="PROSITE" id="PS51747"/>
    </source>
</evidence>
<dbReference type="NCBIfam" id="NF008113">
    <property type="entry name" value="PRK10860.1"/>
    <property type="match status" value="1"/>
</dbReference>
<evidence type="ECO:0000313" key="11">
    <source>
        <dbReference type="Proteomes" id="UP000190056"/>
    </source>
</evidence>
<dbReference type="InterPro" id="IPR016193">
    <property type="entry name" value="Cytidine_deaminase-like"/>
</dbReference>
<evidence type="ECO:0000256" key="6">
    <source>
        <dbReference type="ARBA" id="ARBA00022833"/>
    </source>
</evidence>
<name>A0A9Q5QZ63_9CYAN</name>
<dbReference type="Gene3D" id="3.40.140.10">
    <property type="entry name" value="Cytidine Deaminase, domain 2"/>
    <property type="match status" value="1"/>
</dbReference>
<feature type="active site" description="Proton donor" evidence="8">
    <location>
        <position position="64"/>
    </location>
</feature>
<keyword evidence="3 8" id="KW-0819">tRNA processing</keyword>
<comment type="subunit">
    <text evidence="2 8">Homodimer.</text>
</comment>
<evidence type="ECO:0000256" key="7">
    <source>
        <dbReference type="ARBA" id="ARBA00048045"/>
    </source>
</evidence>
<feature type="domain" description="CMP/dCMP-type deaminase" evidence="9">
    <location>
        <begin position="10"/>
        <end position="122"/>
    </location>
</feature>
<feature type="binding site" evidence="8">
    <location>
        <position position="92"/>
    </location>
    <ligand>
        <name>Zn(2+)</name>
        <dbReference type="ChEBI" id="CHEBI:29105"/>
        <note>catalytic</note>
    </ligand>
</feature>
<accession>A0A9Q5QZ63</accession>
<evidence type="ECO:0000313" key="10">
    <source>
        <dbReference type="EMBL" id="OPH10804.1"/>
    </source>
</evidence>